<reference evidence="3" key="1">
    <citation type="submission" date="2018-05" db="EMBL/GenBank/DDBJ databases">
        <title>Draft genome of Mucuna pruriens seed.</title>
        <authorList>
            <person name="Nnadi N.E."/>
            <person name="Vos R."/>
            <person name="Hasami M.H."/>
            <person name="Devisetty U.K."/>
            <person name="Aguiy J.C."/>
        </authorList>
    </citation>
    <scope>NUCLEOTIDE SEQUENCE [LARGE SCALE GENOMIC DNA]</scope>
    <source>
        <strain evidence="3">JCA_2017</strain>
    </source>
</reference>
<dbReference type="Proteomes" id="UP000257109">
    <property type="component" value="Unassembled WGS sequence"/>
</dbReference>
<feature type="non-terminal residue" evidence="3">
    <location>
        <position position="1"/>
    </location>
</feature>
<accession>A0A371H2Q9</accession>
<dbReference type="OrthoDB" id="1435357at2759"/>
<dbReference type="Pfam" id="PF24924">
    <property type="entry name" value="DUF7745"/>
    <property type="match status" value="1"/>
</dbReference>
<gene>
    <name evidence="3" type="ORF">CR513_20179</name>
</gene>
<dbReference type="EMBL" id="QJKJ01003738">
    <property type="protein sequence ID" value="RDX97092.1"/>
    <property type="molecule type" value="Genomic_DNA"/>
</dbReference>
<sequence>MDSETCRYIRKLRPIPTKALDLHALRHWESYLKGQWRRTFEGRHGNLLGLLSIEAQPATLSALIQYYDPPLRCFTFMDFQLVPTVEEHERLVDVRARSAEKKEKSKRAGKPPKGQPRRETPTALERRGLIGFHGRLWAPSLRHNALPPDKGLYRLGGCRRFPRQKGSRRPSLEEDGLLDRRPPECVSSLIGPLWQTSASQSQTCISSIERNANAAPCTTRNGRMRARKWSK</sequence>
<protein>
    <recommendedName>
        <fullName evidence="2">DUF7745 domain-containing protein</fullName>
    </recommendedName>
</protein>
<feature type="domain" description="DUF7745" evidence="2">
    <location>
        <begin position="25"/>
        <end position="98"/>
    </location>
</feature>
<dbReference type="AlphaFoldDB" id="A0A371H2Q9"/>
<evidence type="ECO:0000313" key="3">
    <source>
        <dbReference type="EMBL" id="RDX97092.1"/>
    </source>
</evidence>
<feature type="region of interest" description="Disordered" evidence="1">
    <location>
        <begin position="96"/>
        <end position="125"/>
    </location>
</feature>
<comment type="caution">
    <text evidence="3">The sequence shown here is derived from an EMBL/GenBank/DDBJ whole genome shotgun (WGS) entry which is preliminary data.</text>
</comment>
<dbReference type="InterPro" id="IPR056647">
    <property type="entry name" value="DUF7745"/>
</dbReference>
<dbReference type="PANTHER" id="PTHR48154">
    <property type="entry name" value="PROTEIN, PUTATIVE-RELATED"/>
    <property type="match status" value="1"/>
</dbReference>
<evidence type="ECO:0000313" key="4">
    <source>
        <dbReference type="Proteomes" id="UP000257109"/>
    </source>
</evidence>
<keyword evidence="4" id="KW-1185">Reference proteome</keyword>
<name>A0A371H2Q9_MUCPR</name>
<evidence type="ECO:0000256" key="1">
    <source>
        <dbReference type="SAM" id="MobiDB-lite"/>
    </source>
</evidence>
<proteinExistence type="predicted"/>
<dbReference type="PANTHER" id="PTHR48154:SF1">
    <property type="entry name" value="PROTEIN, PUTATIVE-RELATED"/>
    <property type="match status" value="1"/>
</dbReference>
<feature type="compositionally biased region" description="Basic and acidic residues" evidence="1">
    <location>
        <begin position="116"/>
        <end position="125"/>
    </location>
</feature>
<evidence type="ECO:0000259" key="2">
    <source>
        <dbReference type="Pfam" id="PF24924"/>
    </source>
</evidence>
<organism evidence="3 4">
    <name type="scientific">Mucuna pruriens</name>
    <name type="common">Velvet bean</name>
    <name type="synonym">Dolichos pruriens</name>
    <dbReference type="NCBI Taxonomy" id="157652"/>
    <lineage>
        <taxon>Eukaryota</taxon>
        <taxon>Viridiplantae</taxon>
        <taxon>Streptophyta</taxon>
        <taxon>Embryophyta</taxon>
        <taxon>Tracheophyta</taxon>
        <taxon>Spermatophyta</taxon>
        <taxon>Magnoliopsida</taxon>
        <taxon>eudicotyledons</taxon>
        <taxon>Gunneridae</taxon>
        <taxon>Pentapetalae</taxon>
        <taxon>rosids</taxon>
        <taxon>fabids</taxon>
        <taxon>Fabales</taxon>
        <taxon>Fabaceae</taxon>
        <taxon>Papilionoideae</taxon>
        <taxon>50 kb inversion clade</taxon>
        <taxon>NPAAA clade</taxon>
        <taxon>indigoferoid/millettioid clade</taxon>
        <taxon>Phaseoleae</taxon>
        <taxon>Mucuna</taxon>
    </lineage>
</organism>